<protein>
    <submittedName>
        <fullName evidence="1">NHL repeat-containing protein</fullName>
    </submittedName>
</protein>
<gene>
    <name evidence="1" type="ORF">H9S92_13050</name>
</gene>
<comment type="caution">
    <text evidence="1">The sequence shown here is derived from an EMBL/GenBank/DDBJ whole genome shotgun (WGS) entry which is preliminary data.</text>
</comment>
<evidence type="ECO:0000313" key="1">
    <source>
        <dbReference type="EMBL" id="MBC6995100.1"/>
    </source>
</evidence>
<keyword evidence="2" id="KW-1185">Reference proteome</keyword>
<dbReference type="PANTHER" id="PTHR24104">
    <property type="entry name" value="E3 UBIQUITIN-PROTEIN LIGASE NHLRC1-RELATED"/>
    <property type="match status" value="1"/>
</dbReference>
<dbReference type="InterPro" id="IPR011042">
    <property type="entry name" value="6-blade_b-propeller_TolB-like"/>
</dbReference>
<evidence type="ECO:0000313" key="2">
    <source>
        <dbReference type="Proteomes" id="UP000650081"/>
    </source>
</evidence>
<sequence>MARAIPGQSRVFLGDAHNPLLAPRGVHLVGGRLFVADTGQNRVFIWNTVPTTLHQAPDIVLGQVEKGDTDRNAGGKVSGSTLIYPSGLWSDGSRLVVCDAWNHRVLIWNTLPTEDGQPADLVLGQPDFLGNAPNVSGIGSTPSAQSLNWPYGVDSDGERLFVADTGNRRVLVFDPFPTESFAAARGVIGKADFADRDYDHQQAIWPYSVKVGPDGELAITDTQYYRVLYYASWSSALHLRTRPIVIGQENLEANGQNQFRWFPEANTLNWCYDTAFHAGGLLVADTGNSRVLHFSHLPTANNPAADALLGQASFNVGIENRNSIKASPESMYWPFHLAIEEGLLAVADTGNHRIILHKFA</sequence>
<reference evidence="1" key="1">
    <citation type="submission" date="2020-08" db="EMBL/GenBank/DDBJ databases">
        <title>Lewinella bacteria from marine environments.</title>
        <authorList>
            <person name="Zhong Y."/>
        </authorList>
    </citation>
    <scope>NUCLEOTIDE SEQUENCE</scope>
    <source>
        <strain evidence="1">KCTC 42187</strain>
    </source>
</reference>
<dbReference type="CDD" id="cd05819">
    <property type="entry name" value="NHL"/>
    <property type="match status" value="1"/>
</dbReference>
<dbReference type="SUPFAM" id="SSF63825">
    <property type="entry name" value="YWTD domain"/>
    <property type="match status" value="1"/>
</dbReference>
<dbReference type="GO" id="GO:0000209">
    <property type="term" value="P:protein polyubiquitination"/>
    <property type="evidence" value="ECO:0007669"/>
    <property type="project" value="TreeGrafter"/>
</dbReference>
<proteinExistence type="predicted"/>
<dbReference type="GO" id="GO:0043161">
    <property type="term" value="P:proteasome-mediated ubiquitin-dependent protein catabolic process"/>
    <property type="evidence" value="ECO:0007669"/>
    <property type="project" value="TreeGrafter"/>
</dbReference>
<dbReference type="InterPro" id="IPR050952">
    <property type="entry name" value="TRIM-NHL_E3_ligases"/>
</dbReference>
<organism evidence="1 2">
    <name type="scientific">Neolewinella lacunae</name>
    <dbReference type="NCBI Taxonomy" id="1517758"/>
    <lineage>
        <taxon>Bacteria</taxon>
        <taxon>Pseudomonadati</taxon>
        <taxon>Bacteroidota</taxon>
        <taxon>Saprospiria</taxon>
        <taxon>Saprospirales</taxon>
        <taxon>Lewinellaceae</taxon>
        <taxon>Neolewinella</taxon>
    </lineage>
</organism>
<name>A0A923PJ92_9BACT</name>
<dbReference type="PANTHER" id="PTHR24104:SF25">
    <property type="entry name" value="PROTEIN LIN-41"/>
    <property type="match status" value="1"/>
</dbReference>
<accession>A0A923PJ92</accession>
<dbReference type="GO" id="GO:0008270">
    <property type="term" value="F:zinc ion binding"/>
    <property type="evidence" value="ECO:0007669"/>
    <property type="project" value="UniProtKB-KW"/>
</dbReference>
<dbReference type="GO" id="GO:0061630">
    <property type="term" value="F:ubiquitin protein ligase activity"/>
    <property type="evidence" value="ECO:0007669"/>
    <property type="project" value="TreeGrafter"/>
</dbReference>
<dbReference type="EMBL" id="JACSIT010000118">
    <property type="protein sequence ID" value="MBC6995100.1"/>
    <property type="molecule type" value="Genomic_DNA"/>
</dbReference>
<dbReference type="AlphaFoldDB" id="A0A923PJ92"/>
<dbReference type="Proteomes" id="UP000650081">
    <property type="component" value="Unassembled WGS sequence"/>
</dbReference>
<dbReference type="Gene3D" id="2.120.10.30">
    <property type="entry name" value="TolB, C-terminal domain"/>
    <property type="match status" value="2"/>
</dbReference>